<accession>K0B6I7</accession>
<name>K0B6I7_9ARCH</name>
<dbReference type="GeneID" id="13725251"/>
<protein>
    <submittedName>
        <fullName evidence="1">Uncharacterized protein</fullName>
    </submittedName>
</protein>
<dbReference type="Proteomes" id="UP000006101">
    <property type="component" value="Chromosome"/>
</dbReference>
<keyword evidence="2" id="KW-1185">Reference proteome</keyword>
<dbReference type="EMBL" id="CP003842">
    <property type="protein sequence ID" value="AFS81099.1"/>
    <property type="molecule type" value="Genomic_DNA"/>
</dbReference>
<dbReference type="PATRIC" id="fig|1229908.8.peg.1327"/>
<dbReference type="AlphaFoldDB" id="K0B6I7"/>
<dbReference type="HOGENOM" id="CLU_2893039_0_0_2"/>
<dbReference type="KEGG" id="nkr:NKOR_06080"/>
<evidence type="ECO:0000313" key="1">
    <source>
        <dbReference type="EMBL" id="AFS81099.1"/>
    </source>
</evidence>
<organism evidence="1 2">
    <name type="scientific">Candidatus Nitrosopumilus koreensis AR1</name>
    <dbReference type="NCBI Taxonomy" id="1229908"/>
    <lineage>
        <taxon>Archaea</taxon>
        <taxon>Nitrososphaerota</taxon>
        <taxon>Nitrososphaeria</taxon>
        <taxon>Nitrosopumilales</taxon>
        <taxon>Nitrosopumilaceae</taxon>
        <taxon>Nitrosopumilus</taxon>
    </lineage>
</organism>
<evidence type="ECO:0000313" key="2">
    <source>
        <dbReference type="Proteomes" id="UP000006101"/>
    </source>
</evidence>
<gene>
    <name evidence="1" type="ORF">NKOR_06080</name>
</gene>
<sequence>MQKQSCKICDSKLEIEHRCKFCNEPTRLFCHTCGVMAEKSMHPACMVIDMNNMVLEAQTCSN</sequence>
<reference evidence="1 2" key="1">
    <citation type="journal article" date="2012" name="J. Bacteriol.">
        <title>Draft Genome Sequence of an Ammonia-Oxidizing Archaeon, "Candidatus Nitrosopumilus koreensis" AR1, from Marine Sediment.</title>
        <authorList>
            <person name="Park S.J."/>
            <person name="Kim J.G."/>
            <person name="Jung M.Y."/>
            <person name="Kim S.J."/>
            <person name="Cha I.T."/>
            <person name="Kwon K."/>
            <person name="Lee J.H."/>
            <person name="Rhee S.K."/>
        </authorList>
    </citation>
    <scope>NUCLEOTIDE SEQUENCE [LARGE SCALE GENOMIC DNA]</scope>
    <source>
        <strain evidence="1 2">AR1</strain>
    </source>
</reference>
<proteinExistence type="predicted"/>
<dbReference type="RefSeq" id="WP_014963483.1">
    <property type="nucleotide sequence ID" value="NC_018655.1"/>
</dbReference>